<dbReference type="Pfam" id="PF00203">
    <property type="entry name" value="Ribosomal_S19"/>
    <property type="match status" value="1"/>
</dbReference>
<evidence type="ECO:0000256" key="4">
    <source>
        <dbReference type="ARBA" id="ARBA00023128"/>
    </source>
</evidence>
<comment type="similarity">
    <text evidence="2 8">Belongs to the universal ribosomal protein uS19 family.</text>
</comment>
<name>H9LSF8_NITHY</name>
<dbReference type="FunFam" id="3.30.860.10:FF:000001">
    <property type="entry name" value="30S ribosomal protein S19"/>
    <property type="match status" value="1"/>
</dbReference>
<evidence type="ECO:0000256" key="2">
    <source>
        <dbReference type="ARBA" id="ARBA00007345"/>
    </source>
</evidence>
<evidence type="ECO:0000256" key="1">
    <source>
        <dbReference type="ARBA" id="ARBA00004173"/>
    </source>
</evidence>
<dbReference type="AlphaFoldDB" id="H9LSF8"/>
<dbReference type="NCBIfam" id="TIGR01050">
    <property type="entry name" value="rpsS_bact"/>
    <property type="match status" value="1"/>
</dbReference>
<dbReference type="SUPFAM" id="SSF54570">
    <property type="entry name" value="Ribosomal protein S19"/>
    <property type="match status" value="1"/>
</dbReference>
<dbReference type="InterPro" id="IPR005732">
    <property type="entry name" value="Ribosomal_uS19_bac-type"/>
</dbReference>
<dbReference type="EMBL" id="JF810595">
    <property type="protein sequence ID" value="AEH42829.1"/>
    <property type="molecule type" value="Genomic_DNA"/>
</dbReference>
<dbReference type="Gene3D" id="3.30.860.10">
    <property type="entry name" value="30s Ribosomal Protein S19, Chain A"/>
    <property type="match status" value="1"/>
</dbReference>
<dbReference type="PIRSF" id="PIRSF002144">
    <property type="entry name" value="Ribosomal_S19"/>
    <property type="match status" value="1"/>
</dbReference>
<accession>H9LSF8</accession>
<keyword evidence="5 8" id="KW-0687">Ribonucleoprotein</keyword>
<evidence type="ECO:0000256" key="6">
    <source>
        <dbReference type="ARBA" id="ARBA00035253"/>
    </source>
</evidence>
<evidence type="ECO:0000256" key="5">
    <source>
        <dbReference type="ARBA" id="ARBA00023274"/>
    </source>
</evidence>
<dbReference type="GO" id="GO:0003723">
    <property type="term" value="F:RNA binding"/>
    <property type="evidence" value="ECO:0007669"/>
    <property type="project" value="InterPro"/>
</dbReference>
<dbReference type="HAMAP" id="MF_00531">
    <property type="entry name" value="Ribosomal_uS19"/>
    <property type="match status" value="1"/>
</dbReference>
<evidence type="ECO:0000313" key="9">
    <source>
        <dbReference type="EMBL" id="AEH42829.1"/>
    </source>
</evidence>
<dbReference type="GO" id="GO:0005763">
    <property type="term" value="C:mitochondrial small ribosomal subunit"/>
    <property type="evidence" value="ECO:0007669"/>
    <property type="project" value="TreeGrafter"/>
</dbReference>
<dbReference type="PRINTS" id="PR00975">
    <property type="entry name" value="RIBOSOMALS19"/>
</dbReference>
<evidence type="ECO:0000256" key="8">
    <source>
        <dbReference type="RuleBase" id="RU003485"/>
    </source>
</evidence>
<gene>
    <name evidence="9" type="primary">rps19</name>
</gene>
<dbReference type="PANTHER" id="PTHR11880">
    <property type="entry name" value="RIBOSOMAL PROTEIN S19P FAMILY MEMBER"/>
    <property type="match status" value="1"/>
</dbReference>
<dbReference type="PANTHER" id="PTHR11880:SF67">
    <property type="entry name" value="SMALL RIBOSOMAL SUBUNIT PROTEIN US19M"/>
    <property type="match status" value="1"/>
</dbReference>
<sequence length="88" mass="10272">MSRSIWKGPFVDACLLKKHSRVARQSWKIWSRRSCILPQFVGYYAQVYNGKDFVGLQITEDMVGHKFGEFASTRQTSKTKTKQKKKNK</sequence>
<keyword evidence="4 9" id="KW-0496">Mitochondrion</keyword>
<dbReference type="RefSeq" id="YP_006073011.1">
    <property type="nucleotide sequence ID" value="NC_017598.1"/>
</dbReference>
<dbReference type="PROSITE" id="PS00323">
    <property type="entry name" value="RIBOSOMAL_S19"/>
    <property type="match status" value="1"/>
</dbReference>
<evidence type="ECO:0000256" key="3">
    <source>
        <dbReference type="ARBA" id="ARBA00022980"/>
    </source>
</evidence>
<dbReference type="GO" id="GO:0003735">
    <property type="term" value="F:structural constituent of ribosome"/>
    <property type="evidence" value="ECO:0007669"/>
    <property type="project" value="InterPro"/>
</dbReference>
<protein>
    <recommendedName>
        <fullName evidence="6">Small ribosomal subunit protein uS19c</fullName>
    </recommendedName>
    <alternativeName>
        <fullName evidence="7">Small ribosomal subunit protein uS19m</fullName>
    </alternativeName>
</protein>
<evidence type="ECO:0000256" key="7">
    <source>
        <dbReference type="ARBA" id="ARBA00044183"/>
    </source>
</evidence>
<proteinExistence type="inferred from homology"/>
<geneLocation type="mitochondrion" evidence="9"/>
<organism evidence="9">
    <name type="scientific">Nitella hyalina</name>
    <name type="common">Many-branched stonewort</name>
    <dbReference type="NCBI Taxonomy" id="181804"/>
    <lineage>
        <taxon>Eukaryota</taxon>
        <taxon>Viridiplantae</taxon>
        <taxon>Streptophyta</taxon>
        <taxon>Charophyceae</taxon>
        <taxon>Charales</taxon>
        <taxon>Characeae</taxon>
        <taxon>Nitella</taxon>
    </lineage>
</organism>
<dbReference type="GO" id="GO:0000028">
    <property type="term" value="P:ribosomal small subunit assembly"/>
    <property type="evidence" value="ECO:0007669"/>
    <property type="project" value="TreeGrafter"/>
</dbReference>
<keyword evidence="3 8" id="KW-0689">Ribosomal protein</keyword>
<dbReference type="GO" id="GO:0006412">
    <property type="term" value="P:translation"/>
    <property type="evidence" value="ECO:0007669"/>
    <property type="project" value="InterPro"/>
</dbReference>
<dbReference type="InterPro" id="IPR020934">
    <property type="entry name" value="Ribosomal_uS19_CS"/>
</dbReference>
<comment type="subcellular location">
    <subcellularLocation>
        <location evidence="1">Mitochondrion</location>
    </subcellularLocation>
</comment>
<dbReference type="InterPro" id="IPR002222">
    <property type="entry name" value="Ribosomal_uS19"/>
</dbReference>
<dbReference type="InterPro" id="IPR023575">
    <property type="entry name" value="Ribosomal_uS19_SF"/>
</dbReference>
<reference evidence="9" key="1">
    <citation type="journal article" date="2020" name="Plants (Basel)">
        <title>Evolutionary Trends in the Mitochondrial Genome of Archaeplastida: How Does the GC Bias Affect the Transition from Water to Land?</title>
        <authorList>
            <person name="Pedrola-Monfort J."/>
            <person name="Lazaro-Gimeno D."/>
            <person name="Boluda C.G."/>
            <person name="Pedrola L."/>
            <person name="Garmendia A."/>
            <person name="Soler C."/>
            <person name="Soriano J.M."/>
        </authorList>
    </citation>
    <scope>NUCLEOTIDE SEQUENCE</scope>
</reference>
<dbReference type="GeneID" id="12079275"/>